<organism evidence="2 3">
    <name type="scientific">Lecanosticta acicola</name>
    <dbReference type="NCBI Taxonomy" id="111012"/>
    <lineage>
        <taxon>Eukaryota</taxon>
        <taxon>Fungi</taxon>
        <taxon>Dikarya</taxon>
        <taxon>Ascomycota</taxon>
        <taxon>Pezizomycotina</taxon>
        <taxon>Dothideomycetes</taxon>
        <taxon>Dothideomycetidae</taxon>
        <taxon>Mycosphaerellales</taxon>
        <taxon>Mycosphaerellaceae</taxon>
        <taxon>Lecanosticta</taxon>
    </lineage>
</organism>
<evidence type="ECO:0000256" key="1">
    <source>
        <dbReference type="SAM" id="MobiDB-lite"/>
    </source>
</evidence>
<keyword evidence="3" id="KW-1185">Reference proteome</keyword>
<dbReference type="EMBL" id="CAVMBE010000030">
    <property type="protein sequence ID" value="CAK4026146.1"/>
    <property type="molecule type" value="Genomic_DNA"/>
</dbReference>
<comment type="caution">
    <text evidence="2">The sequence shown here is derived from an EMBL/GenBank/DDBJ whole genome shotgun (WGS) entry which is preliminary data.</text>
</comment>
<evidence type="ECO:0000313" key="3">
    <source>
        <dbReference type="Proteomes" id="UP001296104"/>
    </source>
</evidence>
<protein>
    <submittedName>
        <fullName evidence="2">Uncharacterized protein</fullName>
    </submittedName>
</protein>
<feature type="region of interest" description="Disordered" evidence="1">
    <location>
        <begin position="400"/>
        <end position="423"/>
    </location>
</feature>
<reference evidence="2" key="1">
    <citation type="submission" date="2023-11" db="EMBL/GenBank/DDBJ databases">
        <authorList>
            <person name="Alioto T."/>
            <person name="Alioto T."/>
            <person name="Gomez Garrido J."/>
        </authorList>
    </citation>
    <scope>NUCLEOTIDE SEQUENCE</scope>
</reference>
<name>A0AAI8YZV6_9PEZI</name>
<accession>A0AAI8YZV6</accession>
<dbReference type="Proteomes" id="UP001296104">
    <property type="component" value="Unassembled WGS sequence"/>
</dbReference>
<evidence type="ECO:0000313" key="2">
    <source>
        <dbReference type="EMBL" id="CAK4026146.1"/>
    </source>
</evidence>
<gene>
    <name evidence="2" type="ORF">LECACI_7A005004</name>
</gene>
<proteinExistence type="predicted"/>
<dbReference type="AlphaFoldDB" id="A0AAI8YZV6"/>
<sequence length="423" mass="48602">MLRALAPSRILRFHHTRLQRAKTFQASTGHLCLTAQARTLSTSGATGDADGRATIRRFPSHQRKPQQRQPEQRQYEQDLYNYYMEKPRLRNPNAIAYVPCRWVEGIVVGELVRELPAKIVRHPAAVLENQDSSIHHVRLALELFIARSGQEQQRFVAAELGLRTLHWLLSPSSLEKYDLLAETHLLRNLIYCIEAEKGSDYVHTWLQTAYTPAYARDWGINGQRHWKTWVLRQLVEAVQHWRGIQPAIIEFLRARDFNEGTPTDSVAYTPLKHAGLYIFWLLVGSNAPNLPADLYDRFLQSTNSWLTPGFEAQRTVTALRMSHPTSPDPLPFYQMLRHLSSRPDLPFEMRPATSEPSRAEQRWFLSIVTAMRLLDAQGEKSKSRWIFEYGRSKLPDRFQGSPVRSSFSAVRTRRTGPAVQGSA</sequence>